<comment type="caution">
    <text evidence="2">The sequence shown here is derived from an EMBL/GenBank/DDBJ whole genome shotgun (WGS) entry which is preliminary data.</text>
</comment>
<organism evidence="2 3">
    <name type="scientific">Mucilaginibacter terrigena</name>
    <dbReference type="NCBI Taxonomy" id="2492395"/>
    <lineage>
        <taxon>Bacteria</taxon>
        <taxon>Pseudomonadati</taxon>
        <taxon>Bacteroidota</taxon>
        <taxon>Sphingobacteriia</taxon>
        <taxon>Sphingobacteriales</taxon>
        <taxon>Sphingobacteriaceae</taxon>
        <taxon>Mucilaginibacter</taxon>
    </lineage>
</organism>
<dbReference type="InterPro" id="IPR001387">
    <property type="entry name" value="Cro/C1-type_HTH"/>
</dbReference>
<feature type="domain" description="HTH cro/C1-type" evidence="1">
    <location>
        <begin position="16"/>
        <end position="70"/>
    </location>
</feature>
<keyword evidence="3" id="KW-1185">Reference proteome</keyword>
<dbReference type="Pfam" id="PF01381">
    <property type="entry name" value="HTH_3"/>
    <property type="match status" value="1"/>
</dbReference>
<evidence type="ECO:0000313" key="3">
    <source>
        <dbReference type="Proteomes" id="UP000293331"/>
    </source>
</evidence>
<protein>
    <submittedName>
        <fullName evidence="2">XRE family transcriptional regulator</fullName>
    </submittedName>
</protein>
<accession>A0A4Q5LSC4</accession>
<dbReference type="RefSeq" id="WP_129875104.1">
    <property type="nucleotide sequence ID" value="NZ_SEWG01000001.1"/>
</dbReference>
<proteinExistence type="predicted"/>
<sequence length="92" mass="10897">MKTDFQKKVDEIVNNIRVIRERKNYSQDYLAMKMSSSQNSYSKMELGYSKLTVAKLLEICEVLEISVIDVIYPNKPRAPYRLVYNPAYKLRR</sequence>
<dbReference type="GO" id="GO:0003677">
    <property type="term" value="F:DNA binding"/>
    <property type="evidence" value="ECO:0007669"/>
    <property type="project" value="InterPro"/>
</dbReference>
<dbReference type="CDD" id="cd00093">
    <property type="entry name" value="HTH_XRE"/>
    <property type="match status" value="1"/>
</dbReference>
<dbReference type="AlphaFoldDB" id="A0A4Q5LSC4"/>
<evidence type="ECO:0000259" key="1">
    <source>
        <dbReference type="PROSITE" id="PS50943"/>
    </source>
</evidence>
<evidence type="ECO:0000313" key="2">
    <source>
        <dbReference type="EMBL" id="RYU92377.1"/>
    </source>
</evidence>
<dbReference type="EMBL" id="SEWG01000001">
    <property type="protein sequence ID" value="RYU92377.1"/>
    <property type="molecule type" value="Genomic_DNA"/>
</dbReference>
<gene>
    <name evidence="2" type="ORF">EWM62_02770</name>
</gene>
<dbReference type="SUPFAM" id="SSF47413">
    <property type="entry name" value="lambda repressor-like DNA-binding domains"/>
    <property type="match status" value="1"/>
</dbReference>
<name>A0A4Q5LSC4_9SPHI</name>
<dbReference type="OrthoDB" id="798409at2"/>
<dbReference type="PROSITE" id="PS50943">
    <property type="entry name" value="HTH_CROC1"/>
    <property type="match status" value="1"/>
</dbReference>
<dbReference type="InterPro" id="IPR010982">
    <property type="entry name" value="Lambda_DNA-bd_dom_sf"/>
</dbReference>
<dbReference type="Gene3D" id="1.10.260.40">
    <property type="entry name" value="lambda repressor-like DNA-binding domains"/>
    <property type="match status" value="1"/>
</dbReference>
<dbReference type="Proteomes" id="UP000293331">
    <property type="component" value="Unassembled WGS sequence"/>
</dbReference>
<reference evidence="2 3" key="1">
    <citation type="submission" date="2019-02" db="EMBL/GenBank/DDBJ databases">
        <title>Bacterial novel species Mucilaginibacter sp. 17JY9-4 isolated from soil.</title>
        <authorList>
            <person name="Jung H.-Y."/>
        </authorList>
    </citation>
    <scope>NUCLEOTIDE SEQUENCE [LARGE SCALE GENOMIC DNA]</scope>
    <source>
        <strain evidence="2 3">17JY9-4</strain>
    </source>
</reference>
<dbReference type="SMART" id="SM00530">
    <property type="entry name" value="HTH_XRE"/>
    <property type="match status" value="1"/>
</dbReference>